<protein>
    <recommendedName>
        <fullName evidence="3">DUF4132 domain-containing protein</fullName>
    </recommendedName>
</protein>
<organism evidence="1 2">
    <name type="scientific">Mesorhizobium robiniae</name>
    <dbReference type="NCBI Taxonomy" id="559315"/>
    <lineage>
        <taxon>Bacteria</taxon>
        <taxon>Pseudomonadati</taxon>
        <taxon>Pseudomonadota</taxon>
        <taxon>Alphaproteobacteria</taxon>
        <taxon>Hyphomicrobiales</taxon>
        <taxon>Phyllobacteriaceae</taxon>
        <taxon>Mesorhizobium</taxon>
    </lineage>
</organism>
<dbReference type="RefSeq" id="WP_354493879.1">
    <property type="nucleotide sequence ID" value="NZ_JBEPMC010000011.1"/>
</dbReference>
<evidence type="ECO:0000313" key="1">
    <source>
        <dbReference type="EMBL" id="MET3582329.1"/>
    </source>
</evidence>
<accession>A0ABV2GVL1</accession>
<reference evidence="1 2" key="1">
    <citation type="submission" date="2024-06" db="EMBL/GenBank/DDBJ databases">
        <title>Genomic Encyclopedia of Type Strains, Phase IV (KMG-IV): sequencing the most valuable type-strain genomes for metagenomic binning, comparative biology and taxonomic classification.</title>
        <authorList>
            <person name="Goeker M."/>
        </authorList>
    </citation>
    <scope>NUCLEOTIDE SEQUENCE [LARGE SCALE GENOMIC DNA]</scope>
    <source>
        <strain evidence="1 2">DSM 100022</strain>
    </source>
</reference>
<gene>
    <name evidence="1" type="ORF">ABID19_005388</name>
</gene>
<keyword evidence="2" id="KW-1185">Reference proteome</keyword>
<evidence type="ECO:0000313" key="2">
    <source>
        <dbReference type="Proteomes" id="UP001549204"/>
    </source>
</evidence>
<evidence type="ECO:0008006" key="3">
    <source>
        <dbReference type="Google" id="ProtNLM"/>
    </source>
</evidence>
<name>A0ABV2GVL1_9HYPH</name>
<comment type="caution">
    <text evidence="1">The sequence shown here is derived from an EMBL/GenBank/DDBJ whole genome shotgun (WGS) entry which is preliminary data.</text>
</comment>
<proteinExistence type="predicted"/>
<dbReference type="EMBL" id="JBEPMC010000011">
    <property type="protein sequence ID" value="MET3582329.1"/>
    <property type="molecule type" value="Genomic_DNA"/>
</dbReference>
<dbReference type="Proteomes" id="UP001549204">
    <property type="component" value="Unassembled WGS sequence"/>
</dbReference>
<sequence>MSRPRLSDADSKIAQTTWVFAKDRLMDRGVLEWALEFTDQHLAERATFRQLFDYHSTQVAEPYRQAWRWVFEFWDRPDAGTSYDRLLMKRDLRSGASQAETIRLVVMAVKPWLKIESRGKLESIYNEVRAKRPKTVDDLLWLSVSSGERLTPDDLNLENIKDRDFLFELANALNSALLSGLNLAARIGHVSERQDSTNWQVNRVYFVPPEQYPDGGGEPDRYHDGFAPSAKLLFAVVEQLATTDRAAAQRVIASWDIGRWKLYKRLWAAAARNDELVMSSEVEGFLQRLDDREFWSASSYPEFAEVRALRWNSLSATTRVALERRLLKGEPLRFLPKRIERAEATIYAKRRAVTELQRIQVAGAILSERTQTLLNSATANLAHPPAVKSVTDGFNLGVTLVASERPSGERFHDVPRAKLLEELEKNLNDDGWNDRSREVSDFIGHNPELTLELLGESEAPSTLVAKIWQSLGYYFRPTDLNATIDNASEEDKSKIPTAIRTCVAIAALPERTVEKAIEGLTSWMSSWDRLLKNSSEFLSAWLALWPVAVAAVNERQKVDSTLSERSFASPVGNLMRAFMNACPQISPNTKPFSIEPWPRVLQAVEEAAGDAKLQAQYQLATSLCYFLAAQPDWSFRNILVPLRDAEGESIELWKAVSRARLPQREFLGQIAPALIKATMNAKLSSDIRGHLAELVIWSAIVDRHDGISPTIAKNLIQQMLRMGGDQVRSHALRSMKNYMKRDEKVPEHPADRFVLVSSLFDEVWPKELTLNSRQVSDALADFPAAAGARFAEAVGLVAPYLTPFDCWSLWEYGVFQHENEDRAIHHVETAADADAFLTLLDKTVGGEEGAVVPNGLDKALQHIGLKAPKLEKDVRYQRLLTLSRR</sequence>